<organism evidence="1">
    <name type="scientific">Aspergillus flavus</name>
    <dbReference type="NCBI Taxonomy" id="5059"/>
    <lineage>
        <taxon>Eukaryota</taxon>
        <taxon>Fungi</taxon>
        <taxon>Dikarya</taxon>
        <taxon>Ascomycota</taxon>
        <taxon>Pezizomycotina</taxon>
        <taxon>Eurotiomycetes</taxon>
        <taxon>Eurotiomycetidae</taxon>
        <taxon>Eurotiales</taxon>
        <taxon>Aspergillaceae</taxon>
        <taxon>Aspergillus</taxon>
        <taxon>Aspergillus subgen. Circumdati</taxon>
    </lineage>
</organism>
<evidence type="ECO:0000313" key="1">
    <source>
        <dbReference type="EMBL" id="KAB8240819.1"/>
    </source>
</evidence>
<gene>
    <name evidence="1" type="ORF">BDV35DRAFT_385515</name>
</gene>
<dbReference type="EMBL" id="ML734716">
    <property type="protein sequence ID" value="KAB8240819.1"/>
    <property type="molecule type" value="Genomic_DNA"/>
</dbReference>
<dbReference type="VEuPathDB" id="FungiDB:F9C07_2199271"/>
<reference evidence="1" key="1">
    <citation type="submission" date="2019-04" db="EMBL/GenBank/DDBJ databases">
        <title>Friends and foes A comparative genomics study of 23 Aspergillus species from section Flavi.</title>
        <authorList>
            <consortium name="DOE Joint Genome Institute"/>
            <person name="Kjaerbolling I."/>
            <person name="Vesth T."/>
            <person name="Frisvad J.C."/>
            <person name="Nybo J.L."/>
            <person name="Theobald S."/>
            <person name="Kildgaard S."/>
            <person name="Isbrandt T."/>
            <person name="Kuo A."/>
            <person name="Sato A."/>
            <person name="Lyhne E.K."/>
            <person name="Kogle M.E."/>
            <person name="Wiebenga A."/>
            <person name="Kun R.S."/>
            <person name="Lubbers R.J."/>
            <person name="Makela M.R."/>
            <person name="Barry K."/>
            <person name="Chovatia M."/>
            <person name="Clum A."/>
            <person name="Daum C."/>
            <person name="Haridas S."/>
            <person name="He G."/>
            <person name="LaButti K."/>
            <person name="Lipzen A."/>
            <person name="Mondo S."/>
            <person name="Riley R."/>
            <person name="Salamov A."/>
            <person name="Simmons B.A."/>
            <person name="Magnuson J.K."/>
            <person name="Henrissat B."/>
            <person name="Mortensen U.H."/>
            <person name="Larsen T.O."/>
            <person name="Devries R.P."/>
            <person name="Grigoriev I.V."/>
            <person name="Machida M."/>
            <person name="Baker S.E."/>
            <person name="Andersen M.R."/>
        </authorList>
    </citation>
    <scope>NUCLEOTIDE SEQUENCE [LARGE SCALE GENOMIC DNA]</scope>
    <source>
        <strain evidence="1">CBS 121.62</strain>
    </source>
</reference>
<accession>A0A5N6GI18</accession>
<dbReference type="AlphaFoldDB" id="A0A5N6GI18"/>
<protein>
    <submittedName>
        <fullName evidence="1">Uncharacterized protein</fullName>
    </submittedName>
</protein>
<name>A0A5N6GI18_ASPFL</name>
<dbReference type="InterPro" id="IPR052999">
    <property type="entry name" value="PTS1_Protein"/>
</dbReference>
<dbReference type="VEuPathDB" id="FungiDB:AFLA_009657"/>
<dbReference type="PANTHER" id="PTHR28180">
    <property type="entry name" value="CONSERVED MITOCHONDRIAL PROTEIN-RELATED"/>
    <property type="match status" value="1"/>
</dbReference>
<sequence>MSTPNLPTQSPVAELCHSIETSFKSTSLGPDSWYLLTITCLSGSPDPELGKDLYLYVIQKEKNSTSAARQTFIRRIREALVKCVSIVGCCKPIEAIIAISQVEQEEDRDSSLTREYWQCDQANHERGMICIMIQNLRKETHWHIGGTRRIGVSKEDTQVLWECIQRVARIFDLKMNKVPTVDAVEYDV</sequence>
<proteinExistence type="predicted"/>
<dbReference type="PANTHER" id="PTHR28180:SF5">
    <property type="entry name" value="DNA POLYMERASE ALPHA SUBUNIT B"/>
    <property type="match status" value="1"/>
</dbReference>
<dbReference type="Proteomes" id="UP000325434">
    <property type="component" value="Unassembled WGS sequence"/>
</dbReference>